<evidence type="ECO:0000256" key="4">
    <source>
        <dbReference type="ARBA" id="ARBA00022618"/>
    </source>
</evidence>
<protein>
    <recommendedName>
        <fullName evidence="9">Cell division protein FtsQ</fullName>
    </recommendedName>
</protein>
<dbReference type="PROSITE" id="PS51779">
    <property type="entry name" value="POTRA"/>
    <property type="match status" value="1"/>
</dbReference>
<keyword evidence="8 9" id="KW-0131">Cell cycle</keyword>
<gene>
    <name evidence="9" type="primary">ftsQ</name>
    <name evidence="12" type="ORF">ACFQBM_04470</name>
</gene>
<evidence type="ECO:0000256" key="3">
    <source>
        <dbReference type="ARBA" id="ARBA00022519"/>
    </source>
</evidence>
<dbReference type="Pfam" id="PF03799">
    <property type="entry name" value="FtsQ_DivIB_C"/>
    <property type="match status" value="1"/>
</dbReference>
<dbReference type="Pfam" id="PF08478">
    <property type="entry name" value="POTRA_1"/>
    <property type="match status" value="1"/>
</dbReference>
<feature type="domain" description="POTRA" evidence="11">
    <location>
        <begin position="66"/>
        <end position="135"/>
    </location>
</feature>
<keyword evidence="3 9" id="KW-0997">Cell inner membrane</keyword>
<evidence type="ECO:0000256" key="8">
    <source>
        <dbReference type="ARBA" id="ARBA00023306"/>
    </source>
</evidence>
<dbReference type="GO" id="GO:0051301">
    <property type="term" value="P:cell division"/>
    <property type="evidence" value="ECO:0007669"/>
    <property type="project" value="UniProtKB-KW"/>
</dbReference>
<dbReference type="EMBL" id="JBHSVR010000001">
    <property type="protein sequence ID" value="MFC6632521.1"/>
    <property type="molecule type" value="Genomic_DNA"/>
</dbReference>
<evidence type="ECO:0000256" key="10">
    <source>
        <dbReference type="SAM" id="MobiDB-lite"/>
    </source>
</evidence>
<dbReference type="HAMAP" id="MF_00911">
    <property type="entry name" value="FtsQ_subfam"/>
    <property type="match status" value="1"/>
</dbReference>
<keyword evidence="4 9" id="KW-0132">Cell division</keyword>
<evidence type="ECO:0000256" key="9">
    <source>
        <dbReference type="HAMAP-Rule" id="MF_00911"/>
    </source>
</evidence>
<evidence type="ECO:0000256" key="6">
    <source>
        <dbReference type="ARBA" id="ARBA00022989"/>
    </source>
</evidence>
<evidence type="ECO:0000256" key="2">
    <source>
        <dbReference type="ARBA" id="ARBA00022475"/>
    </source>
</evidence>
<comment type="caution">
    <text evidence="12">The sequence shown here is derived from an EMBL/GenBank/DDBJ whole genome shotgun (WGS) entry which is preliminary data.</text>
</comment>
<keyword evidence="6 9" id="KW-1133">Transmembrane helix</keyword>
<dbReference type="PANTHER" id="PTHR35851">
    <property type="entry name" value="CELL DIVISION PROTEIN FTSQ"/>
    <property type="match status" value="1"/>
</dbReference>
<feature type="compositionally biased region" description="Basic residues" evidence="10">
    <location>
        <begin position="1"/>
        <end position="15"/>
    </location>
</feature>
<evidence type="ECO:0000256" key="1">
    <source>
        <dbReference type="ARBA" id="ARBA00004370"/>
    </source>
</evidence>
<accession>A0ABW1YIC8</accession>
<reference evidence="13" key="1">
    <citation type="journal article" date="2019" name="Int. J. Syst. Evol. Microbiol.">
        <title>The Global Catalogue of Microorganisms (GCM) 10K type strain sequencing project: providing services to taxonomists for standard genome sequencing and annotation.</title>
        <authorList>
            <consortium name="The Broad Institute Genomics Platform"/>
            <consortium name="The Broad Institute Genome Sequencing Center for Infectious Disease"/>
            <person name="Wu L."/>
            <person name="Ma J."/>
        </authorList>
    </citation>
    <scope>NUCLEOTIDE SEQUENCE [LARGE SCALE GENOMIC DNA]</scope>
    <source>
        <strain evidence="13">CGMCC 1.13718</strain>
    </source>
</reference>
<dbReference type="InterPro" id="IPR026579">
    <property type="entry name" value="FtsQ"/>
</dbReference>
<comment type="subcellular location">
    <subcellularLocation>
        <location evidence="9">Cell inner membrane</location>
        <topology evidence="9">Single-pass type II membrane protein</topology>
    </subcellularLocation>
    <subcellularLocation>
        <location evidence="1">Membrane</location>
    </subcellularLocation>
    <text evidence="9">Localizes to the division septum.</text>
</comment>
<dbReference type="RefSeq" id="WP_193194072.1">
    <property type="nucleotide sequence ID" value="NZ_JACZFR010000053.1"/>
</dbReference>
<evidence type="ECO:0000313" key="12">
    <source>
        <dbReference type="EMBL" id="MFC6632521.1"/>
    </source>
</evidence>
<dbReference type="InterPro" id="IPR013685">
    <property type="entry name" value="POTRA_FtsQ_type"/>
</dbReference>
<dbReference type="InterPro" id="IPR045335">
    <property type="entry name" value="FtsQ_C_sf"/>
</dbReference>
<keyword evidence="13" id="KW-1185">Reference proteome</keyword>
<dbReference type="PANTHER" id="PTHR35851:SF1">
    <property type="entry name" value="CELL DIVISION PROTEIN FTSQ"/>
    <property type="match status" value="1"/>
</dbReference>
<feature type="region of interest" description="Disordered" evidence="10">
    <location>
        <begin position="1"/>
        <end position="23"/>
    </location>
</feature>
<dbReference type="InterPro" id="IPR005548">
    <property type="entry name" value="Cell_div_FtsQ/DivIB_C"/>
</dbReference>
<comment type="similarity">
    <text evidence="9">Belongs to the FtsQ/DivIB family. FtsQ subfamily.</text>
</comment>
<organism evidence="12 13">
    <name type="scientific">Microbulbifer taiwanensis</name>
    <dbReference type="NCBI Taxonomy" id="986746"/>
    <lineage>
        <taxon>Bacteria</taxon>
        <taxon>Pseudomonadati</taxon>
        <taxon>Pseudomonadota</taxon>
        <taxon>Gammaproteobacteria</taxon>
        <taxon>Cellvibrionales</taxon>
        <taxon>Microbulbiferaceae</taxon>
        <taxon>Microbulbifer</taxon>
    </lineage>
</organism>
<dbReference type="Gene3D" id="3.40.50.11690">
    <property type="entry name" value="Cell division protein FtsQ/DivIB"/>
    <property type="match status" value="1"/>
</dbReference>
<comment type="function">
    <text evidence="9">Essential cell division protein. May link together the upstream cell division proteins, which are predominantly cytoplasmic, with the downstream cell division proteins, which are predominantly periplasmic. May control correct divisome assembly.</text>
</comment>
<dbReference type="Proteomes" id="UP001596425">
    <property type="component" value="Unassembled WGS sequence"/>
</dbReference>
<sequence length="268" mass="30209">MGKAQRAHQKKKVRGARPISDRGERASRNWRPLLIIALAMGTLAGLSYGGLWLWQRTPVQQLSRVDALEQVRVKGPFNAVTQRQVEETLLPYLREGFFSADIRGMREALLQNPWISGASVSRRWPRGVEVEVQEAQPLAAWGEDKLLVASGELLPRPAQMNSGRLPELAGDEELVERIVAQYQALAGLLTTRDMEVKRLSFDDLAGWQLELVSGVQLHLGHDELLERVNRFLQLSRGVLAPHLEKVSRVDTRYGNAVAVQWKEDKQQN</sequence>
<keyword evidence="2 9" id="KW-1003">Cell membrane</keyword>
<evidence type="ECO:0000259" key="11">
    <source>
        <dbReference type="PROSITE" id="PS51779"/>
    </source>
</evidence>
<dbReference type="InterPro" id="IPR034746">
    <property type="entry name" value="POTRA"/>
</dbReference>
<keyword evidence="7 9" id="KW-0472">Membrane</keyword>
<dbReference type="Gene3D" id="3.10.20.310">
    <property type="entry name" value="membrane protein fhac"/>
    <property type="match status" value="1"/>
</dbReference>
<comment type="subunit">
    <text evidence="9">Part of a complex composed of FtsB, FtsL and FtsQ.</text>
</comment>
<evidence type="ECO:0000256" key="5">
    <source>
        <dbReference type="ARBA" id="ARBA00022692"/>
    </source>
</evidence>
<feature type="transmembrane region" description="Helical" evidence="9">
    <location>
        <begin position="32"/>
        <end position="54"/>
    </location>
</feature>
<keyword evidence="5 9" id="KW-0812">Transmembrane</keyword>
<proteinExistence type="inferred from homology"/>
<name>A0ABW1YIC8_9GAMM</name>
<evidence type="ECO:0000313" key="13">
    <source>
        <dbReference type="Proteomes" id="UP001596425"/>
    </source>
</evidence>
<evidence type="ECO:0000256" key="7">
    <source>
        <dbReference type="ARBA" id="ARBA00023136"/>
    </source>
</evidence>